<dbReference type="AlphaFoldDB" id="A0AAV2F710"/>
<reference evidence="1 2" key="1">
    <citation type="submission" date="2024-04" db="EMBL/GenBank/DDBJ databases">
        <authorList>
            <person name="Fracassetti M."/>
        </authorList>
    </citation>
    <scope>NUCLEOTIDE SEQUENCE [LARGE SCALE GENOMIC DNA]</scope>
</reference>
<dbReference type="Proteomes" id="UP001497516">
    <property type="component" value="Chromosome 6"/>
</dbReference>
<accession>A0AAV2F710</accession>
<keyword evidence="2" id="KW-1185">Reference proteome</keyword>
<evidence type="ECO:0000313" key="1">
    <source>
        <dbReference type="EMBL" id="CAL1393990.1"/>
    </source>
</evidence>
<dbReference type="EMBL" id="OZ034819">
    <property type="protein sequence ID" value="CAL1393990.1"/>
    <property type="molecule type" value="Genomic_DNA"/>
</dbReference>
<sequence>MATTSPTASSFPFNADNFVRGGCEVGRMEGSAGPGRRNGGVSGCRMLWKEGGSWSVAVGARVEGRVGAGGRREEVVRG</sequence>
<evidence type="ECO:0000313" key="2">
    <source>
        <dbReference type="Proteomes" id="UP001497516"/>
    </source>
</evidence>
<name>A0AAV2F710_9ROSI</name>
<organism evidence="1 2">
    <name type="scientific">Linum trigynum</name>
    <dbReference type="NCBI Taxonomy" id="586398"/>
    <lineage>
        <taxon>Eukaryota</taxon>
        <taxon>Viridiplantae</taxon>
        <taxon>Streptophyta</taxon>
        <taxon>Embryophyta</taxon>
        <taxon>Tracheophyta</taxon>
        <taxon>Spermatophyta</taxon>
        <taxon>Magnoliopsida</taxon>
        <taxon>eudicotyledons</taxon>
        <taxon>Gunneridae</taxon>
        <taxon>Pentapetalae</taxon>
        <taxon>rosids</taxon>
        <taxon>fabids</taxon>
        <taxon>Malpighiales</taxon>
        <taxon>Linaceae</taxon>
        <taxon>Linum</taxon>
    </lineage>
</organism>
<gene>
    <name evidence="1" type="ORF">LTRI10_LOCUS34519</name>
</gene>
<protein>
    <submittedName>
        <fullName evidence="1">Uncharacterized protein</fullName>
    </submittedName>
</protein>
<proteinExistence type="predicted"/>